<dbReference type="EMBL" id="QXFV01000203">
    <property type="protein sequence ID" value="KAE9045848.1"/>
    <property type="molecule type" value="Genomic_DNA"/>
</dbReference>
<sequence length="819" mass="91235">MLPVASERCSEYSRHHSRTGPLRLRLGRVSGTDGTTGATADVGCKCVKKLEGVNKLLLPRRPGWRARDQGHDGQAENNMRELIPYFDSDNASVESAEDFWWCFETATERFNNATRLRMFAARIRGTVGERWRLNSRLTVFATLKRRFYNRFIRLTKEQLLQRLFDATQEPDELVDDWGRQIARYCDEARLFVEALRYTAFKNGLRSDRVRKFLECLPEHLIEVACEGAVAKGLHLPARDDRGADRRARRDAQEVCRNGARNCGSDVHGESEEDGQEARIYGLARIVKDMQPETQRRTEALVKYEAVACSWTVREDEAVRGKKAVVGTITSDVRWTRPSARKWIMDNKQSEGSEVSAGATREFGADIEAKGELGCQGVISRFDTEEVDEEDQDEVGLAKQAVLVVRVEYDVSNVRVGETVACTDASKFVVTESLMKEVVEADSVENEVAAAAHDLNARTVAVVNHEVMVPVGPFQEEHMSRLGGSAQAANVPGKVIKSEECVSVDRDATETVFESFGLFQFGVSRDDKAVSGEGNSDGSVAKLVDCVNNDVPLEEGEGVGAADGDALDAGSAESALISPSEMKGMACKAVCRLQKDEKCELQDGQEDEEALPGDNGTVDVLPWRDKAPVLNWELVRWLGYCVAKLVSVVNDYLKLVMEWIDNCFEEGAARIWKTLSGRFTDTHRPRRRDWRFVCFDCISLGSDYADVVFICSKGTSDASNNVQVVYPERPPPERDRSQVIADTDATLSHVGPRLLERLERSAMPLKPCDGQGTAGGFECEYRRDGVSVDVDKAEVKWEAKITKKNGQYVYEVLVESSWNG</sequence>
<evidence type="ECO:0000313" key="2">
    <source>
        <dbReference type="Proteomes" id="UP000429607"/>
    </source>
</evidence>
<accession>A0A6A3NT95</accession>
<dbReference type="Proteomes" id="UP000429607">
    <property type="component" value="Unassembled WGS sequence"/>
</dbReference>
<evidence type="ECO:0008006" key="3">
    <source>
        <dbReference type="Google" id="ProtNLM"/>
    </source>
</evidence>
<gene>
    <name evidence="1" type="ORF">PR001_g4792</name>
</gene>
<protein>
    <recommendedName>
        <fullName evidence="3">Retrotransposon gag domain-containing protein</fullName>
    </recommendedName>
</protein>
<reference evidence="1 2" key="1">
    <citation type="submission" date="2018-09" db="EMBL/GenBank/DDBJ databases">
        <title>Genomic investigation of the strawberry pathogen Phytophthora fragariae indicates pathogenicity is determined by transcriptional variation in three key races.</title>
        <authorList>
            <person name="Adams T.M."/>
            <person name="Armitage A.D."/>
            <person name="Sobczyk M.K."/>
            <person name="Bates H.J."/>
            <person name="Dunwell J.M."/>
            <person name="Nellist C.F."/>
            <person name="Harrison R.J."/>
        </authorList>
    </citation>
    <scope>NUCLEOTIDE SEQUENCE [LARGE SCALE GENOMIC DNA]</scope>
    <source>
        <strain evidence="1 2">SCRP249</strain>
    </source>
</reference>
<organism evidence="1 2">
    <name type="scientific">Phytophthora rubi</name>
    <dbReference type="NCBI Taxonomy" id="129364"/>
    <lineage>
        <taxon>Eukaryota</taxon>
        <taxon>Sar</taxon>
        <taxon>Stramenopiles</taxon>
        <taxon>Oomycota</taxon>
        <taxon>Peronosporomycetes</taxon>
        <taxon>Peronosporales</taxon>
        <taxon>Peronosporaceae</taxon>
        <taxon>Phytophthora</taxon>
    </lineage>
</organism>
<proteinExistence type="predicted"/>
<comment type="caution">
    <text evidence="1">The sequence shown here is derived from an EMBL/GenBank/DDBJ whole genome shotgun (WGS) entry which is preliminary data.</text>
</comment>
<dbReference type="AlphaFoldDB" id="A0A6A3NT95"/>
<name>A0A6A3NT95_9STRA</name>
<evidence type="ECO:0000313" key="1">
    <source>
        <dbReference type="EMBL" id="KAE9045848.1"/>
    </source>
</evidence>